<evidence type="ECO:0000313" key="3">
    <source>
        <dbReference type="Proteomes" id="UP000005239"/>
    </source>
</evidence>
<protein>
    <submittedName>
        <fullName evidence="2">Uncharacterized protein</fullName>
    </submittedName>
</protein>
<accession>A0A2A6C5T6</accession>
<evidence type="ECO:0000256" key="1">
    <source>
        <dbReference type="SAM" id="MobiDB-lite"/>
    </source>
</evidence>
<dbReference type="AlphaFoldDB" id="A0A2A6C5T6"/>
<dbReference type="Proteomes" id="UP000005239">
    <property type="component" value="Unassembled WGS sequence"/>
</dbReference>
<evidence type="ECO:0000313" key="2">
    <source>
        <dbReference type="EnsemblMetazoa" id="PPA30652.1"/>
    </source>
</evidence>
<sequence length="192" mass="21453">MSEDLLNKFISEIEQEEGVADARRRAKAAKRDTRRGQGALRREQAAIELKAASRGAVRLPADQAYLETAPAERNQSKGVCLIDEARSRQAVDHTARTLAYMKYSAGKLAMTKDAVQTVVKHHGRALVKTRNLRAERDKITCLREPKKDRNGKVLKKKASGSVFSDKDFARLAKSSTKGEQMQIIKSRESVFL</sequence>
<proteinExistence type="predicted"/>
<gene>
    <name evidence="2" type="primary">WBGene00203519</name>
</gene>
<keyword evidence="3" id="KW-1185">Reference proteome</keyword>
<reference evidence="2" key="2">
    <citation type="submission" date="2022-06" db="UniProtKB">
        <authorList>
            <consortium name="EnsemblMetazoa"/>
        </authorList>
    </citation>
    <scope>IDENTIFICATION</scope>
    <source>
        <strain evidence="2">PS312</strain>
    </source>
</reference>
<dbReference type="EnsemblMetazoa" id="PPA30652.1">
    <property type="protein sequence ID" value="PPA30652.1"/>
    <property type="gene ID" value="WBGene00203519"/>
</dbReference>
<organism evidence="2 3">
    <name type="scientific">Pristionchus pacificus</name>
    <name type="common">Parasitic nematode worm</name>
    <dbReference type="NCBI Taxonomy" id="54126"/>
    <lineage>
        <taxon>Eukaryota</taxon>
        <taxon>Metazoa</taxon>
        <taxon>Ecdysozoa</taxon>
        <taxon>Nematoda</taxon>
        <taxon>Chromadorea</taxon>
        <taxon>Rhabditida</taxon>
        <taxon>Rhabditina</taxon>
        <taxon>Diplogasteromorpha</taxon>
        <taxon>Diplogasteroidea</taxon>
        <taxon>Neodiplogasteridae</taxon>
        <taxon>Pristionchus</taxon>
    </lineage>
</organism>
<feature type="compositionally biased region" description="Basic and acidic residues" evidence="1">
    <location>
        <begin position="29"/>
        <end position="41"/>
    </location>
</feature>
<feature type="region of interest" description="Disordered" evidence="1">
    <location>
        <begin position="20"/>
        <end position="41"/>
    </location>
</feature>
<name>A0A2A6C5T6_PRIPA</name>
<accession>A0A8R1YNS9</accession>
<dbReference type="OrthoDB" id="5842693at2759"/>
<reference evidence="3" key="1">
    <citation type="journal article" date="2008" name="Nat. Genet.">
        <title>The Pristionchus pacificus genome provides a unique perspective on nematode lifestyle and parasitism.</title>
        <authorList>
            <person name="Dieterich C."/>
            <person name="Clifton S.W."/>
            <person name="Schuster L.N."/>
            <person name="Chinwalla A."/>
            <person name="Delehaunty K."/>
            <person name="Dinkelacker I."/>
            <person name="Fulton L."/>
            <person name="Fulton R."/>
            <person name="Godfrey J."/>
            <person name="Minx P."/>
            <person name="Mitreva M."/>
            <person name="Roeseler W."/>
            <person name="Tian H."/>
            <person name="Witte H."/>
            <person name="Yang S.P."/>
            <person name="Wilson R.K."/>
            <person name="Sommer R.J."/>
        </authorList>
    </citation>
    <scope>NUCLEOTIDE SEQUENCE [LARGE SCALE GENOMIC DNA]</scope>
    <source>
        <strain evidence="3">PS312</strain>
    </source>
</reference>